<accession>A0AAD7RJW6</accession>
<dbReference type="AlphaFoldDB" id="A0AAD7RJW6"/>
<feature type="region of interest" description="Disordered" evidence="1">
    <location>
        <begin position="56"/>
        <end position="75"/>
    </location>
</feature>
<feature type="compositionally biased region" description="Polar residues" evidence="1">
    <location>
        <begin position="56"/>
        <end position="65"/>
    </location>
</feature>
<organism evidence="2 3">
    <name type="scientific">Aldrovandia affinis</name>
    <dbReference type="NCBI Taxonomy" id="143900"/>
    <lineage>
        <taxon>Eukaryota</taxon>
        <taxon>Metazoa</taxon>
        <taxon>Chordata</taxon>
        <taxon>Craniata</taxon>
        <taxon>Vertebrata</taxon>
        <taxon>Euteleostomi</taxon>
        <taxon>Actinopterygii</taxon>
        <taxon>Neopterygii</taxon>
        <taxon>Teleostei</taxon>
        <taxon>Notacanthiformes</taxon>
        <taxon>Halosauridae</taxon>
        <taxon>Aldrovandia</taxon>
    </lineage>
</organism>
<keyword evidence="3" id="KW-1185">Reference proteome</keyword>
<comment type="caution">
    <text evidence="2">The sequence shown here is derived from an EMBL/GenBank/DDBJ whole genome shotgun (WGS) entry which is preliminary data.</text>
</comment>
<sequence>MSCRCKDILKCYVIMLTGGTQEPSTLGMMAPTVKSTATVAPLTSFSRQGLPLSHRSLLSQGTTPTAAARSSRPTAVTRSAESFAAALRKLAKLAEDPQGTY</sequence>
<proteinExistence type="predicted"/>
<dbReference type="EMBL" id="JAINUG010000246">
    <property type="protein sequence ID" value="KAJ8385579.1"/>
    <property type="molecule type" value="Genomic_DNA"/>
</dbReference>
<evidence type="ECO:0000313" key="2">
    <source>
        <dbReference type="EMBL" id="KAJ8385579.1"/>
    </source>
</evidence>
<evidence type="ECO:0000256" key="1">
    <source>
        <dbReference type="SAM" id="MobiDB-lite"/>
    </source>
</evidence>
<name>A0AAD7RJW6_9TELE</name>
<evidence type="ECO:0000313" key="3">
    <source>
        <dbReference type="Proteomes" id="UP001221898"/>
    </source>
</evidence>
<gene>
    <name evidence="2" type="ORF">AAFF_G00184410</name>
</gene>
<dbReference type="Proteomes" id="UP001221898">
    <property type="component" value="Unassembled WGS sequence"/>
</dbReference>
<reference evidence="2" key="1">
    <citation type="journal article" date="2023" name="Science">
        <title>Genome structures resolve the early diversification of teleost fishes.</title>
        <authorList>
            <person name="Parey E."/>
            <person name="Louis A."/>
            <person name="Montfort J."/>
            <person name="Bouchez O."/>
            <person name="Roques C."/>
            <person name="Iampietro C."/>
            <person name="Lluch J."/>
            <person name="Castinel A."/>
            <person name="Donnadieu C."/>
            <person name="Desvignes T."/>
            <person name="Floi Bucao C."/>
            <person name="Jouanno E."/>
            <person name="Wen M."/>
            <person name="Mejri S."/>
            <person name="Dirks R."/>
            <person name="Jansen H."/>
            <person name="Henkel C."/>
            <person name="Chen W.J."/>
            <person name="Zahm M."/>
            <person name="Cabau C."/>
            <person name="Klopp C."/>
            <person name="Thompson A.W."/>
            <person name="Robinson-Rechavi M."/>
            <person name="Braasch I."/>
            <person name="Lecointre G."/>
            <person name="Bobe J."/>
            <person name="Postlethwait J.H."/>
            <person name="Berthelot C."/>
            <person name="Roest Crollius H."/>
            <person name="Guiguen Y."/>
        </authorList>
    </citation>
    <scope>NUCLEOTIDE SEQUENCE</scope>
    <source>
        <strain evidence="2">NC1722</strain>
    </source>
</reference>
<protein>
    <submittedName>
        <fullName evidence="2">Uncharacterized protein</fullName>
    </submittedName>
</protein>